<keyword evidence="3" id="KW-1185">Reference proteome</keyword>
<proteinExistence type="predicted"/>
<feature type="compositionally biased region" description="Polar residues" evidence="1">
    <location>
        <begin position="201"/>
        <end position="211"/>
    </location>
</feature>
<dbReference type="RefSeq" id="WP_283717068.1">
    <property type="nucleotide sequence ID" value="NZ_JASJND010000007.1"/>
</dbReference>
<reference evidence="2 3" key="1">
    <citation type="submission" date="2023-05" db="EMBL/GenBank/DDBJ databases">
        <title>Microbacterium dauci sp.nov., Isolated from Carrot Rhizosphere Soil.</title>
        <authorList>
            <person name="Xiao Z."/>
            <person name="Zheng J."/>
        </authorList>
    </citation>
    <scope>NUCLEOTIDE SEQUENCE [LARGE SCALE GENOMIC DNA]</scope>
    <source>
        <strain evidence="2 3">LX3-4</strain>
    </source>
</reference>
<gene>
    <name evidence="2" type="ORF">QNI14_13130</name>
</gene>
<accession>A0ABT6ZGW6</accession>
<dbReference type="EMBL" id="JASJND010000007">
    <property type="protein sequence ID" value="MDJ1115390.1"/>
    <property type="molecule type" value="Genomic_DNA"/>
</dbReference>
<evidence type="ECO:0000313" key="2">
    <source>
        <dbReference type="EMBL" id="MDJ1115390.1"/>
    </source>
</evidence>
<comment type="caution">
    <text evidence="2">The sequence shown here is derived from an EMBL/GenBank/DDBJ whole genome shotgun (WGS) entry which is preliminary data.</text>
</comment>
<sequence>MEPVIIDAGTLEFSEDDLTATGLLIPYGVPARSNLGTFTFAPGDITLDEDLTGMSLNIEHKREHVVGAFSKVWEQPEGVMATFSYRRNAAGRRAFEEGKTGDRKHLSAEVAEVRIRDGKALPGSVLFAAAQVKRPAFEGATLLAAEDTEAVELDTTLAPDEEGHLTVLSSALPADITVNTPDGETATYTPEAAPAEDNPEGGSTVTATATEPGTQTPATTVPTTLLAGQQSAAEEASLGTIFASMAQVKTGMSAPDAETLLAALSDIKYNATGGLTTAASGVLQPAWVGKLWQGKRYQRKYLDLFTHTYGGIQLGGRKGFTLAQGTALVQKWNGNKSDIPSGTATTGTKSSSIQPYGYGADVAREWYDLEGGADVLQAFFEGVVDSYAKVTDEDGLKAVFEAASRTSAALDRLVAPGTFPDVAGHDYPTAMGMVIQAIEAISDADDDAASVVVNPTAWNQLLYTPKELIPEYVSFGVTAGSGQGAADGKVVIKKAAQSFFPGTVPTEPQVLAGAKNAIEFREQGSTPIQIDALDIAKGGIDKAVIGYLETFVVRPEALVLIGTKPA</sequence>
<feature type="region of interest" description="Disordered" evidence="1">
    <location>
        <begin position="176"/>
        <end position="217"/>
    </location>
</feature>
<organism evidence="2 3">
    <name type="scientific">Microbacterium dauci</name>
    <dbReference type="NCBI Taxonomy" id="3048008"/>
    <lineage>
        <taxon>Bacteria</taxon>
        <taxon>Bacillati</taxon>
        <taxon>Actinomycetota</taxon>
        <taxon>Actinomycetes</taxon>
        <taxon>Micrococcales</taxon>
        <taxon>Microbacteriaceae</taxon>
        <taxon>Microbacterium</taxon>
    </lineage>
</organism>
<protein>
    <submittedName>
        <fullName evidence="2">Uncharacterized protein</fullName>
    </submittedName>
</protein>
<evidence type="ECO:0000256" key="1">
    <source>
        <dbReference type="SAM" id="MobiDB-lite"/>
    </source>
</evidence>
<name>A0ABT6ZGW6_9MICO</name>
<evidence type="ECO:0000313" key="3">
    <source>
        <dbReference type="Proteomes" id="UP001321481"/>
    </source>
</evidence>
<feature type="compositionally biased region" description="Low complexity" evidence="1">
    <location>
        <begin position="184"/>
        <end position="196"/>
    </location>
</feature>
<dbReference type="Proteomes" id="UP001321481">
    <property type="component" value="Unassembled WGS sequence"/>
</dbReference>